<feature type="transmembrane region" description="Helical" evidence="8">
    <location>
        <begin position="91"/>
        <end position="108"/>
    </location>
</feature>
<evidence type="ECO:0000256" key="5">
    <source>
        <dbReference type="ARBA" id="ARBA00023125"/>
    </source>
</evidence>
<dbReference type="SUPFAM" id="SSF46689">
    <property type="entry name" value="Homeodomain-like"/>
    <property type="match status" value="1"/>
</dbReference>
<dbReference type="RefSeq" id="WP_284208810.1">
    <property type="nucleotide sequence ID" value="NZ_BSSU01000015.1"/>
</dbReference>
<dbReference type="InterPro" id="IPR000014">
    <property type="entry name" value="PAS"/>
</dbReference>
<dbReference type="Proteomes" id="UP001157133">
    <property type="component" value="Unassembled WGS sequence"/>
</dbReference>
<feature type="domain" description="Histidine kinase" evidence="10">
    <location>
        <begin position="478"/>
        <end position="692"/>
    </location>
</feature>
<keyword evidence="8" id="KW-1133">Transmembrane helix</keyword>
<evidence type="ECO:0000256" key="3">
    <source>
        <dbReference type="ARBA" id="ARBA00022553"/>
    </source>
</evidence>
<dbReference type="InterPro" id="IPR011006">
    <property type="entry name" value="CheY-like_superfamily"/>
</dbReference>
<feature type="transmembrane region" description="Helical" evidence="8">
    <location>
        <begin position="160"/>
        <end position="178"/>
    </location>
</feature>
<dbReference type="PANTHER" id="PTHR43547:SF2">
    <property type="entry name" value="HYBRID SIGNAL TRANSDUCTION HISTIDINE KINASE C"/>
    <property type="match status" value="1"/>
</dbReference>
<comment type="catalytic activity">
    <reaction evidence="1">
        <text>ATP + protein L-histidine = ADP + protein N-phospho-L-histidine.</text>
        <dbReference type="EC" id="2.7.13.3"/>
    </reaction>
</comment>
<feature type="domain" description="Response regulatory" evidence="11">
    <location>
        <begin position="731"/>
        <end position="846"/>
    </location>
</feature>
<dbReference type="InterPro" id="IPR036097">
    <property type="entry name" value="HisK_dim/P_sf"/>
</dbReference>
<dbReference type="SMART" id="SM00448">
    <property type="entry name" value="REC"/>
    <property type="match status" value="1"/>
</dbReference>
<dbReference type="CDD" id="cd00130">
    <property type="entry name" value="PAS"/>
    <property type="match status" value="1"/>
</dbReference>
<dbReference type="SMART" id="SM00342">
    <property type="entry name" value="HTH_ARAC"/>
    <property type="match status" value="1"/>
</dbReference>
<dbReference type="InterPro" id="IPR036890">
    <property type="entry name" value="HATPase_C_sf"/>
</dbReference>
<evidence type="ECO:0000313" key="13">
    <source>
        <dbReference type="Proteomes" id="UP001157133"/>
    </source>
</evidence>
<dbReference type="Pfam" id="PF02518">
    <property type="entry name" value="HATPase_c"/>
    <property type="match status" value="1"/>
</dbReference>
<evidence type="ECO:0000256" key="6">
    <source>
        <dbReference type="ARBA" id="ARBA00023163"/>
    </source>
</evidence>
<reference evidence="12 13" key="1">
    <citation type="submission" date="2023-03" db="EMBL/GenBank/DDBJ databases">
        <title>Draft genome sequence of Thalassotalea eurytherma JCM 18482T.</title>
        <authorList>
            <person name="Sawabe T."/>
        </authorList>
    </citation>
    <scope>NUCLEOTIDE SEQUENCE [LARGE SCALE GENOMIC DNA]</scope>
    <source>
        <strain evidence="12 13">JCM 18482</strain>
    </source>
</reference>
<feature type="transmembrane region" description="Helical" evidence="8">
    <location>
        <begin position="227"/>
        <end position="243"/>
    </location>
</feature>
<dbReference type="PROSITE" id="PS50110">
    <property type="entry name" value="RESPONSE_REGULATORY"/>
    <property type="match status" value="1"/>
</dbReference>
<dbReference type="Gene3D" id="3.40.50.2300">
    <property type="match status" value="1"/>
</dbReference>
<dbReference type="SMART" id="SM00091">
    <property type="entry name" value="PAS"/>
    <property type="match status" value="1"/>
</dbReference>
<keyword evidence="3 7" id="KW-0597">Phosphoprotein</keyword>
<feature type="transmembrane region" description="Helical" evidence="8">
    <location>
        <begin position="255"/>
        <end position="275"/>
    </location>
</feature>
<dbReference type="Gene3D" id="3.30.450.20">
    <property type="entry name" value="PAS domain"/>
    <property type="match status" value="1"/>
</dbReference>
<keyword evidence="4" id="KW-0805">Transcription regulation</keyword>
<dbReference type="PROSITE" id="PS50109">
    <property type="entry name" value="HIS_KIN"/>
    <property type="match status" value="1"/>
</dbReference>
<comment type="caution">
    <text evidence="12">The sequence shown here is derived from an EMBL/GenBank/DDBJ whole genome shotgun (WGS) entry which is preliminary data.</text>
</comment>
<keyword evidence="13" id="KW-1185">Reference proteome</keyword>
<dbReference type="InterPro" id="IPR018062">
    <property type="entry name" value="HTH_AraC-typ_CS"/>
</dbReference>
<dbReference type="CDD" id="cd00082">
    <property type="entry name" value="HisKA"/>
    <property type="match status" value="1"/>
</dbReference>
<dbReference type="SMART" id="SM00387">
    <property type="entry name" value="HATPase_c"/>
    <property type="match status" value="1"/>
</dbReference>
<organism evidence="12 13">
    <name type="scientific">Thalassotalea eurytherma</name>
    <dbReference type="NCBI Taxonomy" id="1144278"/>
    <lineage>
        <taxon>Bacteria</taxon>
        <taxon>Pseudomonadati</taxon>
        <taxon>Pseudomonadota</taxon>
        <taxon>Gammaproteobacteria</taxon>
        <taxon>Alteromonadales</taxon>
        <taxon>Colwelliaceae</taxon>
        <taxon>Thalassotalea</taxon>
    </lineage>
</organism>
<dbReference type="PROSITE" id="PS00041">
    <property type="entry name" value="HTH_ARAC_FAMILY_1"/>
    <property type="match status" value="1"/>
</dbReference>
<sequence>MSLRSVVFAMILLTVAIFFPYSFIATAFSIQDYMLDRGAIFIVQLFSTYLAWLAFKRSKSRSFKLFWQYLLFALITVCISNLLFNDDVHKLFNDFITLFTYFFILLAVESNPHLSNVPESKFINGRMPSLFFALVSFSYFILLPAQFSPEVYASGKPTKVFDILICALITYRLVICLIDSKSTFWRGFYSPLVISSFVLTIENINALGVINNTPLIAKGYINQLLDLLPYFFLAISSCIALNNKKTIPVTEKSNIPELYILLLLILPASFHLYGIEQAQFFIINSRLQSVVVLSWACVCAVLMTISLLNKRSKSHHQQRSLMRIQQQIDDLKNTNDSLKSAILNSESIAIVNASNNAILTTSINGEILSANPAAVQMFQSLEHELKGTSVNQLFAQKDEMHFFFDYQSNVYSLQRKELGISVECMSLRSDGTEFPAQAELQWAERADKPLIVLTFINLSARKLAEKQALESKDKFIANISHEFRTPLTIINGIIDKHIDQAIDDREKDDLTTAKRNGLRLVRMVEQLLELSRITDNPQLSLNTYRLKSLMTMPVDSFCQLALQSKLTFSSNIPDNLWLECDAQAFEKIIFNLLANAIKYTPKGGIVQVNAYAEQETIIIDIIDSGIGISKSSQDTIFERFQRADDVENQATFGVGIGLSLVNELVKAHNWRITLVSEYGHGSKFSLSLPIANALATEHQLAVSLSENEVSSLLIEQHSTKQEIEKDHQQQVVLVIEDNLDMQSHIKQVIEQQHHCILAGSGEHGLTLAQEYIPDLIVCDLMLTGIDGFEVLTELKNNDITAHIPVILLTARSDLESRLQGLNLNADEYLSKPFNQNELLIRIQNLINNRIQLQGRYLAQFTEEQKAEKHFACQENANRLSTSDSNQLNAEEKFLTKLENLIAKHYAEQELDITFLANNLAMSERQLQRKIKVILGTTPNNFIKEFRIKKAKQMLSNGSQIGRIALDVGFSSQTYFGRCFKEVTGQTPKQFQQEITK</sequence>
<protein>
    <recommendedName>
        <fullName evidence="2">histidine kinase</fullName>
        <ecNumber evidence="2">2.7.13.3</ecNumber>
    </recommendedName>
</protein>
<feature type="transmembrane region" description="Helical" evidence="8">
    <location>
        <begin position="67"/>
        <end position="85"/>
    </location>
</feature>
<evidence type="ECO:0000259" key="11">
    <source>
        <dbReference type="PROSITE" id="PS50110"/>
    </source>
</evidence>
<keyword evidence="5" id="KW-0238">DNA-binding</keyword>
<evidence type="ECO:0000256" key="4">
    <source>
        <dbReference type="ARBA" id="ARBA00023015"/>
    </source>
</evidence>
<dbReference type="InterPro" id="IPR001789">
    <property type="entry name" value="Sig_transdc_resp-reg_receiver"/>
</dbReference>
<dbReference type="InterPro" id="IPR004358">
    <property type="entry name" value="Sig_transdc_His_kin-like_C"/>
</dbReference>
<dbReference type="PANTHER" id="PTHR43547">
    <property type="entry name" value="TWO-COMPONENT HISTIDINE KINASE"/>
    <property type="match status" value="1"/>
</dbReference>
<evidence type="ECO:0000313" key="12">
    <source>
        <dbReference type="EMBL" id="GLX83375.1"/>
    </source>
</evidence>
<dbReference type="Pfam" id="PF00512">
    <property type="entry name" value="HisKA"/>
    <property type="match status" value="1"/>
</dbReference>
<dbReference type="Gene3D" id="3.30.565.10">
    <property type="entry name" value="Histidine kinase-like ATPase, C-terminal domain"/>
    <property type="match status" value="1"/>
</dbReference>
<dbReference type="Gene3D" id="1.10.287.130">
    <property type="match status" value="1"/>
</dbReference>
<dbReference type="SMART" id="SM00388">
    <property type="entry name" value="HisKA"/>
    <property type="match status" value="1"/>
</dbReference>
<dbReference type="Pfam" id="PF00072">
    <property type="entry name" value="Response_reg"/>
    <property type="match status" value="1"/>
</dbReference>
<dbReference type="Gene3D" id="1.10.10.60">
    <property type="entry name" value="Homeodomain-like"/>
    <property type="match status" value="1"/>
</dbReference>
<dbReference type="EC" id="2.7.13.3" evidence="2"/>
<dbReference type="InterPro" id="IPR018060">
    <property type="entry name" value="HTH_AraC"/>
</dbReference>
<evidence type="ECO:0000259" key="10">
    <source>
        <dbReference type="PROSITE" id="PS50109"/>
    </source>
</evidence>
<feature type="transmembrane region" description="Helical" evidence="8">
    <location>
        <begin position="129"/>
        <end position="148"/>
    </location>
</feature>
<proteinExistence type="predicted"/>
<feature type="domain" description="HTH araC/xylS-type" evidence="9">
    <location>
        <begin position="895"/>
        <end position="993"/>
    </location>
</feature>
<dbReference type="InterPro" id="IPR005467">
    <property type="entry name" value="His_kinase_dom"/>
</dbReference>
<evidence type="ECO:0000256" key="8">
    <source>
        <dbReference type="SAM" id="Phobius"/>
    </source>
</evidence>
<dbReference type="SUPFAM" id="SSF55785">
    <property type="entry name" value="PYP-like sensor domain (PAS domain)"/>
    <property type="match status" value="1"/>
</dbReference>
<dbReference type="InterPro" id="IPR003661">
    <property type="entry name" value="HisK_dim/P_dom"/>
</dbReference>
<keyword evidence="8" id="KW-0472">Membrane</keyword>
<evidence type="ECO:0000256" key="1">
    <source>
        <dbReference type="ARBA" id="ARBA00000085"/>
    </source>
</evidence>
<dbReference type="PRINTS" id="PR00344">
    <property type="entry name" value="BCTRLSENSOR"/>
</dbReference>
<feature type="modified residue" description="4-aspartylphosphate" evidence="7">
    <location>
        <position position="779"/>
    </location>
</feature>
<dbReference type="InterPro" id="IPR009057">
    <property type="entry name" value="Homeodomain-like_sf"/>
</dbReference>
<feature type="transmembrane region" description="Helical" evidence="8">
    <location>
        <begin position="37"/>
        <end position="55"/>
    </location>
</feature>
<evidence type="ECO:0000256" key="7">
    <source>
        <dbReference type="PROSITE-ProRule" id="PRU00169"/>
    </source>
</evidence>
<dbReference type="SUPFAM" id="SSF52172">
    <property type="entry name" value="CheY-like"/>
    <property type="match status" value="1"/>
</dbReference>
<gene>
    <name evidence="12" type="ORF">theurythT_28280</name>
</gene>
<accession>A0ABQ6H808</accession>
<dbReference type="InterPro" id="IPR035965">
    <property type="entry name" value="PAS-like_dom_sf"/>
</dbReference>
<feature type="transmembrane region" description="Helical" evidence="8">
    <location>
        <begin position="187"/>
        <end position="207"/>
    </location>
</feature>
<keyword evidence="8" id="KW-0812">Transmembrane</keyword>
<evidence type="ECO:0000256" key="2">
    <source>
        <dbReference type="ARBA" id="ARBA00012438"/>
    </source>
</evidence>
<keyword evidence="6" id="KW-0804">Transcription</keyword>
<dbReference type="Pfam" id="PF12833">
    <property type="entry name" value="HTH_18"/>
    <property type="match status" value="1"/>
</dbReference>
<evidence type="ECO:0000259" key="9">
    <source>
        <dbReference type="PROSITE" id="PS01124"/>
    </source>
</evidence>
<dbReference type="SUPFAM" id="SSF47384">
    <property type="entry name" value="Homodimeric domain of signal transducing histidine kinase"/>
    <property type="match status" value="1"/>
</dbReference>
<dbReference type="PROSITE" id="PS01124">
    <property type="entry name" value="HTH_ARAC_FAMILY_2"/>
    <property type="match status" value="1"/>
</dbReference>
<name>A0ABQ6H808_9GAMM</name>
<dbReference type="SUPFAM" id="SSF55874">
    <property type="entry name" value="ATPase domain of HSP90 chaperone/DNA topoisomerase II/histidine kinase"/>
    <property type="match status" value="1"/>
</dbReference>
<dbReference type="NCBIfam" id="TIGR00229">
    <property type="entry name" value="sensory_box"/>
    <property type="match status" value="1"/>
</dbReference>
<dbReference type="EMBL" id="BSSU01000015">
    <property type="protein sequence ID" value="GLX83375.1"/>
    <property type="molecule type" value="Genomic_DNA"/>
</dbReference>
<dbReference type="InterPro" id="IPR003594">
    <property type="entry name" value="HATPase_dom"/>
</dbReference>